<evidence type="ECO:0000259" key="4">
    <source>
        <dbReference type="PROSITE" id="PS01124"/>
    </source>
</evidence>
<evidence type="ECO:0000256" key="1">
    <source>
        <dbReference type="ARBA" id="ARBA00023015"/>
    </source>
</evidence>
<proteinExistence type="predicted"/>
<dbReference type="SUPFAM" id="SSF52317">
    <property type="entry name" value="Class I glutamine amidotransferase-like"/>
    <property type="match status" value="1"/>
</dbReference>
<dbReference type="Pfam" id="PF01965">
    <property type="entry name" value="DJ-1_PfpI"/>
    <property type="match status" value="1"/>
</dbReference>
<feature type="domain" description="HTH araC/xylS-type" evidence="4">
    <location>
        <begin position="241"/>
        <end position="338"/>
    </location>
</feature>
<evidence type="ECO:0000256" key="3">
    <source>
        <dbReference type="SAM" id="MobiDB-lite"/>
    </source>
</evidence>
<dbReference type="SMART" id="SM00342">
    <property type="entry name" value="HTH_ARAC"/>
    <property type="match status" value="1"/>
</dbReference>
<dbReference type="InterPro" id="IPR009057">
    <property type="entry name" value="Homeodomain-like_sf"/>
</dbReference>
<dbReference type="EMBL" id="SLXF01000003">
    <property type="protein sequence ID" value="TCP08055.1"/>
    <property type="molecule type" value="Genomic_DNA"/>
</dbReference>
<dbReference type="AlphaFoldDB" id="A0AA46HWB8"/>
<dbReference type="Gene3D" id="1.10.10.60">
    <property type="entry name" value="Homeodomain-like"/>
    <property type="match status" value="1"/>
</dbReference>
<dbReference type="InterPro" id="IPR018060">
    <property type="entry name" value="HTH_AraC"/>
</dbReference>
<evidence type="ECO:0000313" key="5">
    <source>
        <dbReference type="EMBL" id="TCP08055.1"/>
    </source>
</evidence>
<dbReference type="PROSITE" id="PS01124">
    <property type="entry name" value="HTH_ARAC_FAMILY_2"/>
    <property type="match status" value="1"/>
</dbReference>
<evidence type="ECO:0000313" key="6">
    <source>
        <dbReference type="Proteomes" id="UP000294772"/>
    </source>
</evidence>
<keyword evidence="1" id="KW-0805">Transcription regulation</keyword>
<dbReference type="Gene3D" id="3.40.50.880">
    <property type="match status" value="1"/>
</dbReference>
<dbReference type="InterPro" id="IPR052158">
    <property type="entry name" value="INH-QAR"/>
</dbReference>
<dbReference type="RefSeq" id="WP_232529451.1">
    <property type="nucleotide sequence ID" value="NZ_CP064338.1"/>
</dbReference>
<dbReference type="GO" id="GO:0003700">
    <property type="term" value="F:DNA-binding transcription factor activity"/>
    <property type="evidence" value="ECO:0007669"/>
    <property type="project" value="InterPro"/>
</dbReference>
<dbReference type="SUPFAM" id="SSF46689">
    <property type="entry name" value="Homeodomain-like"/>
    <property type="match status" value="1"/>
</dbReference>
<name>A0AA46HWB8_9BURK</name>
<dbReference type="PANTHER" id="PTHR43130:SF3">
    <property type="entry name" value="HTH-TYPE TRANSCRIPTIONAL REGULATOR RV1931C"/>
    <property type="match status" value="1"/>
</dbReference>
<keyword evidence="2" id="KW-0804">Transcription</keyword>
<dbReference type="Pfam" id="PF12833">
    <property type="entry name" value="HTH_18"/>
    <property type="match status" value="1"/>
</dbReference>
<feature type="region of interest" description="Disordered" evidence="3">
    <location>
        <begin position="325"/>
        <end position="349"/>
    </location>
</feature>
<sequence length="349" mass="37428">MNARSDPATPGRIDVVFVVLPGTLLLDIAGPAEAFRLANQRLQLQGRPPRFRLRFAGPLPEAASSVGLALAQLEPLPTTRQAARTWFVLAGRAEAARQRGTPDWLAARDWLGRTVRPWLLDGTCGCRLLTVCAGTLLAADAGLLDGRRCTTHHELLELLQHTAPCAEVLGNRVFVEDGPLASSAGITSGIDLALHLIAGEAGEAVAAAVAQTMVVYLRRGVQDPELSPLLAHRHHLHPAVHRVQDAICSDATADWSVEAMARLAHVTPRHLHRLFTLHAGIAPLAYLQGIRVERARQALAQGASVAQAAEQAGFGSELALRRAWKGRAAGTPRDARAPRRPRRLDAPAP</sequence>
<protein>
    <submittedName>
        <fullName evidence="5">Transcriptional regulator GlxA family with amidase domain</fullName>
    </submittedName>
</protein>
<organism evidence="5 6">
    <name type="scientific">Caldimonas thermodepolymerans</name>
    <dbReference type="NCBI Taxonomy" id="215580"/>
    <lineage>
        <taxon>Bacteria</taxon>
        <taxon>Pseudomonadati</taxon>
        <taxon>Pseudomonadota</taxon>
        <taxon>Betaproteobacteria</taxon>
        <taxon>Burkholderiales</taxon>
        <taxon>Sphaerotilaceae</taxon>
        <taxon>Caldimonas</taxon>
    </lineage>
</organism>
<dbReference type="PANTHER" id="PTHR43130">
    <property type="entry name" value="ARAC-FAMILY TRANSCRIPTIONAL REGULATOR"/>
    <property type="match status" value="1"/>
</dbReference>
<dbReference type="InterPro" id="IPR029062">
    <property type="entry name" value="Class_I_gatase-like"/>
</dbReference>
<accession>A0AA46HWB8</accession>
<comment type="caution">
    <text evidence="5">The sequence shown here is derived from an EMBL/GenBank/DDBJ whole genome shotgun (WGS) entry which is preliminary data.</text>
</comment>
<reference evidence="5 6" key="1">
    <citation type="submission" date="2019-03" db="EMBL/GenBank/DDBJ databases">
        <title>Genomic Encyclopedia of Type Strains, Phase IV (KMG-IV): sequencing the most valuable type-strain genomes for metagenomic binning, comparative biology and taxonomic classification.</title>
        <authorList>
            <person name="Goeker M."/>
        </authorList>
    </citation>
    <scope>NUCLEOTIDE SEQUENCE [LARGE SCALE GENOMIC DNA]</scope>
    <source>
        <strain evidence="5 6">DSM 15264</strain>
    </source>
</reference>
<dbReference type="InterPro" id="IPR002818">
    <property type="entry name" value="DJ-1/PfpI"/>
</dbReference>
<gene>
    <name evidence="5" type="ORF">EV676_10387</name>
</gene>
<dbReference type="Proteomes" id="UP000294772">
    <property type="component" value="Unassembled WGS sequence"/>
</dbReference>
<evidence type="ECO:0000256" key="2">
    <source>
        <dbReference type="ARBA" id="ARBA00023163"/>
    </source>
</evidence>
<dbReference type="GO" id="GO:0043565">
    <property type="term" value="F:sequence-specific DNA binding"/>
    <property type="evidence" value="ECO:0007669"/>
    <property type="project" value="InterPro"/>
</dbReference>